<comment type="subcellular location">
    <subcellularLocation>
        <location evidence="1">Membrane</location>
        <topology evidence="1">Multi-pass membrane protein</topology>
    </subcellularLocation>
</comment>
<dbReference type="OrthoDB" id="306876at2759"/>
<dbReference type="SUPFAM" id="SSF103481">
    <property type="entry name" value="Multidrug resistance efflux transporter EmrE"/>
    <property type="match status" value="2"/>
</dbReference>
<dbReference type="STRING" id="1754191.A0A1Y1VEP4"/>
<feature type="domain" description="EamA" evidence="6">
    <location>
        <begin position="60"/>
        <end position="192"/>
    </location>
</feature>
<evidence type="ECO:0000256" key="2">
    <source>
        <dbReference type="ARBA" id="ARBA00022692"/>
    </source>
</evidence>
<reference evidence="7 8" key="1">
    <citation type="submission" date="2016-08" db="EMBL/GenBank/DDBJ databases">
        <title>Genomes of anaerobic fungi encode conserved fungal cellulosomes for biomass hydrolysis.</title>
        <authorList>
            <consortium name="DOE Joint Genome Institute"/>
            <person name="Haitjema C.H."/>
            <person name="Gilmore S.P."/>
            <person name="Henske J.K."/>
            <person name="Solomon K.V."/>
            <person name="De Groot R."/>
            <person name="Kuo A."/>
            <person name="Mondo S.J."/>
            <person name="Salamov A.A."/>
            <person name="Labutti K."/>
            <person name="Zhao Z."/>
            <person name="Chiniquy J."/>
            <person name="Barry K."/>
            <person name="Brewer H.M."/>
            <person name="Purvine S.O."/>
            <person name="Wright A.T."/>
            <person name="Boxma B."/>
            <person name="Van Alen T."/>
            <person name="Hackstein J.H."/>
            <person name="Baker S.E."/>
            <person name="Grigoriev I.V."/>
            <person name="O'Malley M.A."/>
        </authorList>
    </citation>
    <scope>NUCLEOTIDE SEQUENCE [LARGE SCALE GENOMIC DNA]</scope>
    <source>
        <strain evidence="8">finn</strain>
    </source>
</reference>
<feature type="transmembrane region" description="Helical" evidence="5">
    <location>
        <begin position="178"/>
        <end position="198"/>
    </location>
</feature>
<evidence type="ECO:0000259" key="6">
    <source>
        <dbReference type="Pfam" id="PF00892"/>
    </source>
</evidence>
<keyword evidence="4 5" id="KW-0472">Membrane</keyword>
<comment type="caution">
    <text evidence="7">The sequence shown here is derived from an EMBL/GenBank/DDBJ whole genome shotgun (WGS) entry which is preliminary data.</text>
</comment>
<feature type="domain" description="EamA" evidence="6">
    <location>
        <begin position="210"/>
        <end position="340"/>
    </location>
</feature>
<dbReference type="EMBL" id="MCFH01000011">
    <property type="protein sequence ID" value="ORX54239.1"/>
    <property type="molecule type" value="Genomic_DNA"/>
</dbReference>
<keyword evidence="8" id="KW-1185">Reference proteome</keyword>
<feature type="transmembrane region" description="Helical" evidence="5">
    <location>
        <begin position="88"/>
        <end position="110"/>
    </location>
</feature>
<protein>
    <recommendedName>
        <fullName evidence="6">EamA domain-containing protein</fullName>
    </recommendedName>
</protein>
<sequence length="375" mass="42148">MTDSGISNVTTIDSLSGKTLSINIENLDSEIETIDNEDVSLLRHNNILSIYRKRKNNEYWGIILMILSTIAFSLMTLCVKISNKKYSFLQAVFTRSIFQVIAGYIGCKIIRIRPWGDTDHNFLLICRGTCSSIGMILFFAGIAYLPLADNTVVLFSGPAITSIIAWFILDEKLTRSDGLLSFTSLLGIVVIASPEFILPNNYQYNAVFYLLPFFGACMSSFAYIFIRYIGNGVHFLVHIFFSGIVSSIISGFLLFVFHSQDPILPESTFDWIIHILIAISAFIAQCFTNKGIQICTVKKRTMIRSLDVVFSFLIGISIFSEFPNWSSFIGALTIIICNIVMNLKNFEQKKREPTEVAIIISVEESQVDNLTDDDL</sequence>
<dbReference type="AlphaFoldDB" id="A0A1Y1VEP4"/>
<keyword evidence="2 5" id="KW-0812">Transmembrane</keyword>
<evidence type="ECO:0000256" key="3">
    <source>
        <dbReference type="ARBA" id="ARBA00022989"/>
    </source>
</evidence>
<feature type="transmembrane region" description="Helical" evidence="5">
    <location>
        <begin position="59"/>
        <end position="82"/>
    </location>
</feature>
<name>A0A1Y1VEP4_9FUNG</name>
<dbReference type="GO" id="GO:0016020">
    <property type="term" value="C:membrane"/>
    <property type="evidence" value="ECO:0007669"/>
    <property type="project" value="UniProtKB-SubCell"/>
</dbReference>
<dbReference type="Proteomes" id="UP000193719">
    <property type="component" value="Unassembled WGS sequence"/>
</dbReference>
<feature type="transmembrane region" description="Helical" evidence="5">
    <location>
        <begin position="325"/>
        <end position="343"/>
    </location>
</feature>
<evidence type="ECO:0000256" key="4">
    <source>
        <dbReference type="ARBA" id="ARBA00023136"/>
    </source>
</evidence>
<evidence type="ECO:0000256" key="1">
    <source>
        <dbReference type="ARBA" id="ARBA00004141"/>
    </source>
</evidence>
<keyword evidence="3 5" id="KW-1133">Transmembrane helix</keyword>
<feature type="transmembrane region" description="Helical" evidence="5">
    <location>
        <begin position="271"/>
        <end position="289"/>
    </location>
</feature>
<dbReference type="PANTHER" id="PTHR22911:SF6">
    <property type="entry name" value="SOLUTE CARRIER FAMILY 35 MEMBER G1"/>
    <property type="match status" value="1"/>
</dbReference>
<evidence type="ECO:0000313" key="8">
    <source>
        <dbReference type="Proteomes" id="UP000193719"/>
    </source>
</evidence>
<organism evidence="7 8">
    <name type="scientific">Piromyces finnis</name>
    <dbReference type="NCBI Taxonomy" id="1754191"/>
    <lineage>
        <taxon>Eukaryota</taxon>
        <taxon>Fungi</taxon>
        <taxon>Fungi incertae sedis</taxon>
        <taxon>Chytridiomycota</taxon>
        <taxon>Chytridiomycota incertae sedis</taxon>
        <taxon>Neocallimastigomycetes</taxon>
        <taxon>Neocallimastigales</taxon>
        <taxon>Neocallimastigaceae</taxon>
        <taxon>Piromyces</taxon>
    </lineage>
</organism>
<proteinExistence type="predicted"/>
<evidence type="ECO:0000313" key="7">
    <source>
        <dbReference type="EMBL" id="ORX54239.1"/>
    </source>
</evidence>
<feature type="transmembrane region" description="Helical" evidence="5">
    <location>
        <begin position="233"/>
        <end position="259"/>
    </location>
</feature>
<feature type="transmembrane region" description="Helical" evidence="5">
    <location>
        <begin position="301"/>
        <end position="319"/>
    </location>
</feature>
<gene>
    <name evidence="7" type="ORF">BCR36DRAFT_348298</name>
</gene>
<feature type="transmembrane region" description="Helical" evidence="5">
    <location>
        <begin position="204"/>
        <end position="226"/>
    </location>
</feature>
<reference evidence="7 8" key="2">
    <citation type="submission" date="2016-08" db="EMBL/GenBank/DDBJ databases">
        <title>Pervasive Adenine N6-methylation of Active Genes in Fungi.</title>
        <authorList>
            <consortium name="DOE Joint Genome Institute"/>
            <person name="Mondo S.J."/>
            <person name="Dannebaum R.O."/>
            <person name="Kuo R.C."/>
            <person name="Labutti K."/>
            <person name="Haridas S."/>
            <person name="Kuo A."/>
            <person name="Salamov A."/>
            <person name="Ahrendt S.R."/>
            <person name="Lipzen A."/>
            <person name="Sullivan W."/>
            <person name="Andreopoulos W.B."/>
            <person name="Clum A."/>
            <person name="Lindquist E."/>
            <person name="Daum C."/>
            <person name="Ramamoorthy G.K."/>
            <person name="Gryganskyi A."/>
            <person name="Culley D."/>
            <person name="Magnuson J.K."/>
            <person name="James T.Y."/>
            <person name="O'Malley M.A."/>
            <person name="Stajich J.E."/>
            <person name="Spatafora J.W."/>
            <person name="Visel A."/>
            <person name="Grigoriev I.V."/>
        </authorList>
    </citation>
    <scope>NUCLEOTIDE SEQUENCE [LARGE SCALE GENOMIC DNA]</scope>
    <source>
        <strain evidence="8">finn</strain>
    </source>
</reference>
<feature type="transmembrane region" description="Helical" evidence="5">
    <location>
        <begin position="122"/>
        <end position="145"/>
    </location>
</feature>
<accession>A0A1Y1VEP4</accession>
<dbReference type="InterPro" id="IPR000620">
    <property type="entry name" value="EamA_dom"/>
</dbReference>
<dbReference type="PANTHER" id="PTHR22911">
    <property type="entry name" value="ACYL-MALONYL CONDENSING ENZYME-RELATED"/>
    <property type="match status" value="1"/>
</dbReference>
<evidence type="ECO:0000256" key="5">
    <source>
        <dbReference type="SAM" id="Phobius"/>
    </source>
</evidence>
<dbReference type="InterPro" id="IPR037185">
    <property type="entry name" value="EmrE-like"/>
</dbReference>
<feature type="transmembrane region" description="Helical" evidence="5">
    <location>
        <begin position="151"/>
        <end position="169"/>
    </location>
</feature>
<dbReference type="Pfam" id="PF00892">
    <property type="entry name" value="EamA"/>
    <property type="match status" value="2"/>
</dbReference>